<sequence length="120" mass="13562">MSNSIIVCGFSPALSDFFERLGQKRNVKIHFFKNLEQFLKSEGISGRILFYDVSSDTSEKASVLNEVKTRFPGIFIVPVTDSIGKDKLEWAIRRGAADFIEKPCSPDDVENILDILERDC</sequence>
<keyword evidence="1" id="KW-0597">Phosphoprotein</keyword>
<evidence type="ECO:0000256" key="1">
    <source>
        <dbReference type="PROSITE-ProRule" id="PRU00169"/>
    </source>
</evidence>
<comment type="caution">
    <text evidence="3">The sequence shown here is derived from an EMBL/GenBank/DDBJ whole genome shotgun (WGS) entry which is preliminary data.</text>
</comment>
<feature type="domain" description="Response regulatory" evidence="2">
    <location>
        <begin position="4"/>
        <end position="117"/>
    </location>
</feature>
<dbReference type="EMBL" id="JADIMM010000085">
    <property type="protein sequence ID" value="MBO8458069.1"/>
    <property type="molecule type" value="Genomic_DNA"/>
</dbReference>
<dbReference type="GO" id="GO:0000160">
    <property type="term" value="P:phosphorelay signal transduction system"/>
    <property type="evidence" value="ECO:0007669"/>
    <property type="project" value="InterPro"/>
</dbReference>
<reference evidence="3" key="1">
    <citation type="submission" date="2020-10" db="EMBL/GenBank/DDBJ databases">
        <authorList>
            <person name="Gilroy R."/>
        </authorList>
    </citation>
    <scope>NUCLEOTIDE SEQUENCE</scope>
    <source>
        <strain evidence="3">10532</strain>
    </source>
</reference>
<evidence type="ECO:0000259" key="2">
    <source>
        <dbReference type="PROSITE" id="PS50110"/>
    </source>
</evidence>
<feature type="modified residue" description="4-aspartylphosphate" evidence="1">
    <location>
        <position position="52"/>
    </location>
</feature>
<accession>A0A9D9HPS1</accession>
<dbReference type="PROSITE" id="PS50110">
    <property type="entry name" value="RESPONSE_REGULATORY"/>
    <property type="match status" value="1"/>
</dbReference>
<evidence type="ECO:0000313" key="4">
    <source>
        <dbReference type="Proteomes" id="UP000823638"/>
    </source>
</evidence>
<dbReference type="SUPFAM" id="SSF52172">
    <property type="entry name" value="CheY-like"/>
    <property type="match status" value="1"/>
</dbReference>
<proteinExistence type="predicted"/>
<reference evidence="3" key="2">
    <citation type="journal article" date="2021" name="PeerJ">
        <title>Extensive microbial diversity within the chicken gut microbiome revealed by metagenomics and culture.</title>
        <authorList>
            <person name="Gilroy R."/>
            <person name="Ravi A."/>
            <person name="Getino M."/>
            <person name="Pursley I."/>
            <person name="Horton D.L."/>
            <person name="Alikhan N.F."/>
            <person name="Baker D."/>
            <person name="Gharbi K."/>
            <person name="Hall N."/>
            <person name="Watson M."/>
            <person name="Adriaenssens E.M."/>
            <person name="Foster-Nyarko E."/>
            <person name="Jarju S."/>
            <person name="Secka A."/>
            <person name="Antonio M."/>
            <person name="Oren A."/>
            <person name="Chaudhuri R.R."/>
            <person name="La Ragione R."/>
            <person name="Hildebrand F."/>
            <person name="Pallen M.J."/>
        </authorList>
    </citation>
    <scope>NUCLEOTIDE SEQUENCE</scope>
    <source>
        <strain evidence="3">10532</strain>
    </source>
</reference>
<dbReference type="Proteomes" id="UP000823638">
    <property type="component" value="Unassembled WGS sequence"/>
</dbReference>
<gene>
    <name evidence="3" type="ORF">IAA81_07560</name>
</gene>
<evidence type="ECO:0000313" key="3">
    <source>
        <dbReference type="EMBL" id="MBO8458069.1"/>
    </source>
</evidence>
<organism evidence="3 4">
    <name type="scientific">Candidatus Gallitreponema excrementavium</name>
    <dbReference type="NCBI Taxonomy" id="2840840"/>
    <lineage>
        <taxon>Bacteria</taxon>
        <taxon>Pseudomonadati</taxon>
        <taxon>Spirochaetota</taxon>
        <taxon>Spirochaetia</taxon>
        <taxon>Spirochaetales</taxon>
        <taxon>Candidatus Gallitreponema</taxon>
    </lineage>
</organism>
<dbReference type="Gene3D" id="3.40.50.2300">
    <property type="match status" value="1"/>
</dbReference>
<dbReference type="InterPro" id="IPR011006">
    <property type="entry name" value="CheY-like_superfamily"/>
</dbReference>
<name>A0A9D9HPS1_9SPIR</name>
<dbReference type="InterPro" id="IPR001789">
    <property type="entry name" value="Sig_transdc_resp-reg_receiver"/>
</dbReference>
<protein>
    <recommendedName>
        <fullName evidence="2">Response regulatory domain-containing protein</fullName>
    </recommendedName>
</protein>
<dbReference type="AlphaFoldDB" id="A0A9D9HPS1"/>